<comment type="caution">
    <text evidence="1">The sequence shown here is derived from an EMBL/GenBank/DDBJ whole genome shotgun (WGS) entry which is preliminary data.</text>
</comment>
<keyword evidence="2" id="KW-1185">Reference proteome</keyword>
<organism evidence="1 2">
    <name type="scientific">Tumebacillus lacus</name>
    <dbReference type="NCBI Taxonomy" id="2995335"/>
    <lineage>
        <taxon>Bacteria</taxon>
        <taxon>Bacillati</taxon>
        <taxon>Bacillota</taxon>
        <taxon>Bacilli</taxon>
        <taxon>Bacillales</taxon>
        <taxon>Alicyclobacillaceae</taxon>
        <taxon>Tumebacillus</taxon>
    </lineage>
</organism>
<sequence length="68" mass="7370">MNETMTLRQTRDILAVVTTDKKWLAGGKAQAFLAESDEQCLALTQEIASALHGEVFSLSNGVFLVLGM</sequence>
<dbReference type="Proteomes" id="UP001208017">
    <property type="component" value="Unassembled WGS sequence"/>
</dbReference>
<name>A0ABT3WZA1_9BACL</name>
<dbReference type="RefSeq" id="WP_267150276.1">
    <property type="nucleotide sequence ID" value="NZ_JAPMLT010000001.1"/>
</dbReference>
<gene>
    <name evidence="1" type="ORF">OS242_03600</name>
</gene>
<evidence type="ECO:0000313" key="2">
    <source>
        <dbReference type="Proteomes" id="UP001208017"/>
    </source>
</evidence>
<dbReference type="EMBL" id="JAPMLT010000001">
    <property type="protein sequence ID" value="MCX7569048.1"/>
    <property type="molecule type" value="Genomic_DNA"/>
</dbReference>
<reference evidence="1 2" key="1">
    <citation type="submission" date="2022-11" db="EMBL/GenBank/DDBJ databases">
        <title>Study of microbial diversity in lake waters.</title>
        <authorList>
            <person name="Zhang J."/>
        </authorList>
    </citation>
    <scope>NUCLEOTIDE SEQUENCE [LARGE SCALE GENOMIC DNA]</scope>
    <source>
        <strain evidence="1 2">DT12</strain>
    </source>
</reference>
<evidence type="ECO:0000313" key="1">
    <source>
        <dbReference type="EMBL" id="MCX7569048.1"/>
    </source>
</evidence>
<dbReference type="InterPro" id="IPR054055">
    <property type="entry name" value="YpzH"/>
</dbReference>
<protein>
    <recommendedName>
        <fullName evidence="3">Roadblock/LAMTOR2 domain-containing protein</fullName>
    </recommendedName>
</protein>
<accession>A0ABT3WZA1</accession>
<proteinExistence type="predicted"/>
<evidence type="ECO:0008006" key="3">
    <source>
        <dbReference type="Google" id="ProtNLM"/>
    </source>
</evidence>
<dbReference type="Pfam" id="PF21835">
    <property type="entry name" value="YIEGIA_cap"/>
    <property type="match status" value="1"/>
</dbReference>